<dbReference type="CDD" id="cd03230">
    <property type="entry name" value="ABC_DR_subfamily_A"/>
    <property type="match status" value="1"/>
</dbReference>
<protein>
    <submittedName>
        <fullName evidence="6">ABC-type multidrug transport system, ATPase component</fullName>
    </submittedName>
</protein>
<evidence type="ECO:0000313" key="6">
    <source>
        <dbReference type="EMBL" id="WEL19397.1"/>
    </source>
</evidence>
<dbReference type="InterPro" id="IPR003439">
    <property type="entry name" value="ABC_transporter-like_ATP-bd"/>
</dbReference>
<dbReference type="SMART" id="SM00382">
    <property type="entry name" value="AAA"/>
    <property type="match status" value="1"/>
</dbReference>
<evidence type="ECO:0000256" key="1">
    <source>
        <dbReference type="ARBA" id="ARBA00005417"/>
    </source>
</evidence>
<keyword evidence="4" id="KW-0067">ATP-binding</keyword>
<evidence type="ECO:0000256" key="3">
    <source>
        <dbReference type="ARBA" id="ARBA00022741"/>
    </source>
</evidence>
<organism evidence="6 7">
    <name type="scientific">Candidatus Nanohalococcus occultus</name>
    <dbReference type="NCBI Taxonomy" id="2978047"/>
    <lineage>
        <taxon>Archaea</taxon>
        <taxon>Candidatus Nanohalarchaeota</taxon>
        <taxon>Candidatus Nanohalarchaeota incertae sedis</taxon>
        <taxon>Candidatus Nanohalococcus</taxon>
    </lineage>
</organism>
<sequence>MASLKIEGLEKSYGSFKVLKGINLEVKEGEVYGLLGPNGAGKTTLFRTIIGLLNQDSGEVTLEGIEDSKDLRQELGYLPSDINFYESMDARENLRFFSTLVKQDPDIEELIELVGLKDAADKKVGGYSTGMKKRLGIAQSLIKDPSVIIYDEPTTGLDPEGKKSFRELIQRINQQKNKTIILSSHVTKEIGPLCDRFGVLNDGVIKAAGTRKELGEHAEDGLVVEVKTTDIEALENVLQDFDYEIEKGYAKVSLKDRPRRQLLERILDEDLEIERFEISGQTLEDAYMRLTS</sequence>
<dbReference type="SUPFAM" id="SSF52540">
    <property type="entry name" value="P-loop containing nucleoside triphosphate hydrolases"/>
    <property type="match status" value="1"/>
</dbReference>
<gene>
    <name evidence="6" type="primary">ccmA</name>
    <name evidence="6" type="ORF">SVXNc_0373</name>
</gene>
<dbReference type="Pfam" id="PF00005">
    <property type="entry name" value="ABC_tran"/>
    <property type="match status" value="1"/>
</dbReference>
<dbReference type="InterPro" id="IPR027417">
    <property type="entry name" value="P-loop_NTPase"/>
</dbReference>
<proteinExistence type="inferred from homology"/>
<dbReference type="PANTHER" id="PTHR43335">
    <property type="entry name" value="ABC TRANSPORTER, ATP-BINDING PROTEIN"/>
    <property type="match status" value="1"/>
</dbReference>
<evidence type="ECO:0000256" key="4">
    <source>
        <dbReference type="ARBA" id="ARBA00022840"/>
    </source>
</evidence>
<keyword evidence="3" id="KW-0547">Nucleotide-binding</keyword>
<name>A0ABY8CDV5_9ARCH</name>
<reference evidence="6 7" key="1">
    <citation type="submission" date="2022-09" db="EMBL/GenBank/DDBJ databases">
        <title>Xylan utilization by haloarchaea-nanohaloarchaea associations.</title>
        <authorList>
            <person name="Yakimov M."/>
        </authorList>
    </citation>
    <scope>NUCLEOTIDE SEQUENCE [LARGE SCALE GENOMIC DNA]</scope>
    <source>
        <strain evidence="6 7">SVXNc</strain>
    </source>
</reference>
<dbReference type="PROSITE" id="PS50893">
    <property type="entry name" value="ABC_TRANSPORTER_2"/>
    <property type="match status" value="1"/>
</dbReference>
<dbReference type="InterPro" id="IPR003593">
    <property type="entry name" value="AAA+_ATPase"/>
</dbReference>
<keyword evidence="7" id="KW-1185">Reference proteome</keyword>
<keyword evidence="2" id="KW-0813">Transport</keyword>
<accession>A0ABY8CDV5</accession>
<dbReference type="EMBL" id="CP104395">
    <property type="protein sequence ID" value="WEL19397.1"/>
    <property type="molecule type" value="Genomic_DNA"/>
</dbReference>
<comment type="similarity">
    <text evidence="1">Belongs to the ABC transporter superfamily.</text>
</comment>
<dbReference type="GeneID" id="98290410"/>
<evidence type="ECO:0000259" key="5">
    <source>
        <dbReference type="PROSITE" id="PS50893"/>
    </source>
</evidence>
<evidence type="ECO:0000256" key="2">
    <source>
        <dbReference type="ARBA" id="ARBA00022448"/>
    </source>
</evidence>
<dbReference type="Proteomes" id="UP001218034">
    <property type="component" value="Chromosome"/>
</dbReference>
<evidence type="ECO:0000313" key="7">
    <source>
        <dbReference type="Proteomes" id="UP001218034"/>
    </source>
</evidence>
<dbReference type="Gene3D" id="3.40.50.300">
    <property type="entry name" value="P-loop containing nucleotide triphosphate hydrolases"/>
    <property type="match status" value="1"/>
</dbReference>
<dbReference type="RefSeq" id="WP_347722267.1">
    <property type="nucleotide sequence ID" value="NZ_CP104395.1"/>
</dbReference>
<feature type="domain" description="ABC transporter" evidence="5">
    <location>
        <begin position="4"/>
        <end position="227"/>
    </location>
</feature>